<evidence type="ECO:0000313" key="1">
    <source>
        <dbReference type="EMBL" id="EBU4654726.1"/>
    </source>
</evidence>
<dbReference type="EMBL" id="AAHCDH010000030">
    <property type="protein sequence ID" value="EBU4654726.1"/>
    <property type="molecule type" value="Genomic_DNA"/>
</dbReference>
<dbReference type="AlphaFoldDB" id="A0A5V5HM20"/>
<gene>
    <name evidence="1" type="ORF">CWV14_24235</name>
</gene>
<comment type="caution">
    <text evidence="1">The sequence shown here is derived from an EMBL/GenBank/DDBJ whole genome shotgun (WGS) entry which is preliminary data.</text>
</comment>
<name>A0A5V5HM20_SALER</name>
<organism evidence="1">
    <name type="scientific">Salmonella enterica</name>
    <name type="common">Salmonella choleraesuis</name>
    <dbReference type="NCBI Taxonomy" id="28901"/>
    <lineage>
        <taxon>Bacteria</taxon>
        <taxon>Pseudomonadati</taxon>
        <taxon>Pseudomonadota</taxon>
        <taxon>Gammaproteobacteria</taxon>
        <taxon>Enterobacterales</taxon>
        <taxon>Enterobacteriaceae</taxon>
        <taxon>Salmonella</taxon>
    </lineage>
</organism>
<accession>A0A5V5HM20</accession>
<sequence>MNTRNMHSSKKIGKVHFLTFYTQGQPFDNAIPLTAEKNKLLELISPHVDSVSSVSFHDLKSNRDTAVYVKEFEEEAAMNFKTNSIGFLRWKPYIILDALKKLNYGDVLYYRDCNISKYPDIGFGLNLTKQTLQFVLDFCETDFFLPIENYPFVKAKSHVKGEVFQRLGIDANKVEDYLFNASIVIVRKSEKSISILNEWLKLCMDDRLLSPLYEGIQLLDFKWNTQEQAIINGIMIRDGFQKENWLSMMGGRRKFTTDFLVKKPRVAVLYAGQMRNYDDPILMKLNKEFFFDRYDCDVFVSTWNKRGFSYHHGKAKKNSHSIDDVITQEAIHDVLSSMGANVISTSIEDFDDWLINQSKGLQKLYHDGMNIDGEIVKATSFPQLYTIFKACELKEKYQREKNIKYDLVFRIRPDLAIAEDLPHESLYPIIKANSPLEGVFHLNSPKSFYPKRVYDIFFWGDDKSMGKISKAWLKLNDLLNDPFDNGLPDVDCCRLLYVMARRNKIKVIDVERCIANIYRNEGAELFNKKIKEFYN</sequence>
<reference evidence="1" key="1">
    <citation type="submission" date="2018-07" db="EMBL/GenBank/DDBJ databases">
        <authorList>
            <consortium name="PulseNet: The National Subtyping Network for Foodborne Disease Surveillance"/>
            <person name="Tarr C.L."/>
            <person name="Trees E."/>
            <person name="Katz L.S."/>
            <person name="Carleton-Romer H.A."/>
            <person name="Stroika S."/>
            <person name="Kucerova Z."/>
            <person name="Roache K.F."/>
            <person name="Sabol A.L."/>
            <person name="Besser J."/>
            <person name="Gerner-Smidt P."/>
        </authorList>
    </citation>
    <scope>NUCLEOTIDE SEQUENCE</scope>
    <source>
        <strain evidence="1">PNUSAS029331</strain>
    </source>
</reference>
<proteinExistence type="predicted"/>
<protein>
    <submittedName>
        <fullName evidence="1">Uncharacterized protein</fullName>
    </submittedName>
</protein>